<dbReference type="InterPro" id="IPR010237">
    <property type="entry name" value="Pyr-5-nucltdase"/>
</dbReference>
<gene>
    <name evidence="1" type="ORF">FNU76_08650</name>
</gene>
<dbReference type="NCBIfam" id="TIGR01993">
    <property type="entry name" value="Pyr-5-nucltdase"/>
    <property type="match status" value="1"/>
</dbReference>
<proteinExistence type="predicted"/>
<evidence type="ECO:0000313" key="2">
    <source>
        <dbReference type="Proteomes" id="UP000317550"/>
    </source>
</evidence>
<dbReference type="Gene3D" id="1.10.150.450">
    <property type="match status" value="1"/>
</dbReference>
<dbReference type="InterPro" id="IPR006439">
    <property type="entry name" value="HAD-SF_hydro_IA"/>
</dbReference>
<dbReference type="Gene3D" id="3.40.50.1000">
    <property type="entry name" value="HAD superfamily/HAD-like"/>
    <property type="match status" value="1"/>
</dbReference>
<dbReference type="PANTHER" id="PTHR12725:SF117">
    <property type="entry name" value="HALOACID DEHALOGENASE-LIKE HYDROLASE"/>
    <property type="match status" value="1"/>
</dbReference>
<dbReference type="SFLD" id="SFLDG01129">
    <property type="entry name" value="C1.5:_HAD__Beta-PGM__Phosphata"/>
    <property type="match status" value="1"/>
</dbReference>
<dbReference type="SFLD" id="SFLDG01132">
    <property type="entry name" value="C1.5.3:_5'-Nucleotidase_Like"/>
    <property type="match status" value="1"/>
</dbReference>
<protein>
    <submittedName>
        <fullName evidence="1">Pyrimidine 5'-nucleotidase</fullName>
    </submittedName>
</protein>
<dbReference type="Proteomes" id="UP000317550">
    <property type="component" value="Chromosome"/>
</dbReference>
<dbReference type="RefSeq" id="WP_144277822.1">
    <property type="nucleotide sequence ID" value="NZ_CP041730.1"/>
</dbReference>
<dbReference type="OrthoDB" id="9810501at2"/>
<dbReference type="SUPFAM" id="SSF56784">
    <property type="entry name" value="HAD-like"/>
    <property type="match status" value="1"/>
</dbReference>
<sequence length="219" mass="25391">MVTWIFDLDNTLHDAEPFIFPEMNRLMTRYMATHLDMSEEQADSLRLHYWQRYGTTLAGLLRHDGVDAAHFLSETHHFPHLLRQLLPMRGMQAMLRRLPGRKILFTNGPQAYALAVLRGLGIAHLFDGVIAVEHTRLRPKPEAIGYRQLLKRYRLDPSRCIMVEDTHANLVTARKLGIRTVWLGRRARHGFMVDLALPALAHLPRHAKRRGWLISNNQK</sequence>
<evidence type="ECO:0000313" key="1">
    <source>
        <dbReference type="EMBL" id="QDQ26428.1"/>
    </source>
</evidence>
<dbReference type="NCBIfam" id="TIGR01509">
    <property type="entry name" value="HAD-SF-IA-v3"/>
    <property type="match status" value="1"/>
</dbReference>
<dbReference type="Pfam" id="PF00702">
    <property type="entry name" value="Hydrolase"/>
    <property type="match status" value="1"/>
</dbReference>
<dbReference type="PANTHER" id="PTHR12725">
    <property type="entry name" value="HALOACID DEHALOGENASE-LIKE HYDROLASE"/>
    <property type="match status" value="1"/>
</dbReference>
<name>A0A516SEI3_9NEIS</name>
<organism evidence="1 2">
    <name type="scientific">Chitinimonas arctica</name>
    <dbReference type="NCBI Taxonomy" id="2594795"/>
    <lineage>
        <taxon>Bacteria</taxon>
        <taxon>Pseudomonadati</taxon>
        <taxon>Pseudomonadota</taxon>
        <taxon>Betaproteobacteria</taxon>
        <taxon>Neisseriales</taxon>
        <taxon>Chitinibacteraceae</taxon>
        <taxon>Chitinimonas</taxon>
    </lineage>
</organism>
<dbReference type="SFLD" id="SFLDS00003">
    <property type="entry name" value="Haloacid_Dehalogenase"/>
    <property type="match status" value="1"/>
</dbReference>
<dbReference type="InterPro" id="IPR036412">
    <property type="entry name" value="HAD-like_sf"/>
</dbReference>
<dbReference type="KEGG" id="cari:FNU76_08650"/>
<accession>A0A516SEI3</accession>
<dbReference type="InterPro" id="IPR023214">
    <property type="entry name" value="HAD_sf"/>
</dbReference>
<reference evidence="2" key="1">
    <citation type="submission" date="2019-07" db="EMBL/GenBank/DDBJ databases">
        <title>Chitinimonas sp. nov., isolated from Ny-Alesund, arctica soil.</title>
        <authorList>
            <person name="Xu Q."/>
            <person name="Peng F."/>
        </authorList>
    </citation>
    <scope>NUCLEOTIDE SEQUENCE [LARGE SCALE GENOMIC DNA]</scope>
    <source>
        <strain evidence="2">R3-44</strain>
    </source>
</reference>
<dbReference type="AlphaFoldDB" id="A0A516SEI3"/>
<keyword evidence="2" id="KW-1185">Reference proteome</keyword>
<dbReference type="EMBL" id="CP041730">
    <property type="protein sequence ID" value="QDQ26428.1"/>
    <property type="molecule type" value="Genomic_DNA"/>
</dbReference>